<reference evidence="2 3" key="1">
    <citation type="journal article" date="2023" name="Sci. Data">
        <title>Genome assembly of the Korean intertidal mud-creeper Batillaria attramentaria.</title>
        <authorList>
            <person name="Patra A.K."/>
            <person name="Ho P.T."/>
            <person name="Jun S."/>
            <person name="Lee S.J."/>
            <person name="Kim Y."/>
            <person name="Won Y.J."/>
        </authorList>
    </citation>
    <scope>NUCLEOTIDE SEQUENCE [LARGE SCALE GENOMIC DNA]</scope>
    <source>
        <strain evidence="2">Wonlab-2016</strain>
    </source>
</reference>
<protein>
    <submittedName>
        <fullName evidence="2">Uncharacterized protein</fullName>
    </submittedName>
</protein>
<feature type="compositionally biased region" description="Gly residues" evidence="1">
    <location>
        <begin position="67"/>
        <end position="90"/>
    </location>
</feature>
<dbReference type="AlphaFoldDB" id="A0ABD0LGD9"/>
<dbReference type="Proteomes" id="UP001519460">
    <property type="component" value="Unassembled WGS sequence"/>
</dbReference>
<name>A0ABD0LGD9_9CAEN</name>
<dbReference type="EMBL" id="JACVVK020000050">
    <property type="protein sequence ID" value="KAK7498500.1"/>
    <property type="molecule type" value="Genomic_DNA"/>
</dbReference>
<proteinExistence type="predicted"/>
<accession>A0ABD0LGD9</accession>
<evidence type="ECO:0000313" key="3">
    <source>
        <dbReference type="Proteomes" id="UP001519460"/>
    </source>
</evidence>
<evidence type="ECO:0000313" key="2">
    <source>
        <dbReference type="EMBL" id="KAK7498500.1"/>
    </source>
</evidence>
<sequence length="90" mass="9394">MGAVNAFHGIVYNASIEILRDAYFPEHGLFCYFPEARDSSDVSASRSADPAVALKARHKSSGEVGDEGGGWGREGDDGVGWGGGVGPHSK</sequence>
<feature type="region of interest" description="Disordered" evidence="1">
    <location>
        <begin position="40"/>
        <end position="90"/>
    </location>
</feature>
<organism evidence="2 3">
    <name type="scientific">Batillaria attramentaria</name>
    <dbReference type="NCBI Taxonomy" id="370345"/>
    <lineage>
        <taxon>Eukaryota</taxon>
        <taxon>Metazoa</taxon>
        <taxon>Spiralia</taxon>
        <taxon>Lophotrochozoa</taxon>
        <taxon>Mollusca</taxon>
        <taxon>Gastropoda</taxon>
        <taxon>Caenogastropoda</taxon>
        <taxon>Sorbeoconcha</taxon>
        <taxon>Cerithioidea</taxon>
        <taxon>Batillariidae</taxon>
        <taxon>Batillaria</taxon>
    </lineage>
</organism>
<comment type="caution">
    <text evidence="2">The sequence shown here is derived from an EMBL/GenBank/DDBJ whole genome shotgun (WGS) entry which is preliminary data.</text>
</comment>
<feature type="compositionally biased region" description="Low complexity" evidence="1">
    <location>
        <begin position="41"/>
        <end position="53"/>
    </location>
</feature>
<evidence type="ECO:0000256" key="1">
    <source>
        <dbReference type="SAM" id="MobiDB-lite"/>
    </source>
</evidence>
<keyword evidence="3" id="KW-1185">Reference proteome</keyword>
<gene>
    <name evidence="2" type="ORF">BaRGS_00010160</name>
</gene>